<organism evidence="2 3">
    <name type="scientific">Orbilia javanica</name>
    <dbReference type="NCBI Taxonomy" id="47235"/>
    <lineage>
        <taxon>Eukaryota</taxon>
        <taxon>Fungi</taxon>
        <taxon>Dikarya</taxon>
        <taxon>Ascomycota</taxon>
        <taxon>Pezizomycotina</taxon>
        <taxon>Orbiliomycetes</taxon>
        <taxon>Orbiliales</taxon>
        <taxon>Orbiliaceae</taxon>
        <taxon>Orbilia</taxon>
    </lineage>
</organism>
<dbReference type="AlphaFoldDB" id="A0AAN8R8F3"/>
<sequence length="467" mass="51068">MATFRISVAATSRARARPVLARSSRPSLHRSLVFFVHHRSGPQQCHIPPTSPNRSWAQSLAQMVHSARNSNWDHAAARTQSWHGSKTVRYQWIQNHKALINDWFHEAPRKTYGHFYRIRHDHWAHSTRDTARKPDPVKKSLFRALDIMSKPYVRQAIWPTQSATTVKAPVRTQTSPFGWGAHPSIIKPITSTAAVDTSPNSIFEKQREVQTPTPLRTEPPVPVENIQETTPFSATAPTTATTNPKAVSTTLETTSNLGADGLVESQGKLGQVSPEDARVLSIDETASQVTSCNVNPIGTHSKSNDKVLGSAADAVMDRDSGSQTEKNPETLQATTANMEPVVELSGSEKASKLSPADLIASLRYYDRRRGTLPDEEPLSPEDIAVLESSRTKLTKGRRPVSQSEASSKNPTKKTGFKRIGLAISSVVVGGYIFGVGTKLLSVQPESTAATELLSAVQRSKVAKARVD</sequence>
<accession>A0AAN8R8F3</accession>
<gene>
    <name evidence="2" type="ORF">TWF718_003243</name>
</gene>
<reference evidence="2 3" key="1">
    <citation type="submission" date="2019-10" db="EMBL/GenBank/DDBJ databases">
        <authorList>
            <person name="Palmer J.M."/>
        </authorList>
    </citation>
    <scope>NUCLEOTIDE SEQUENCE [LARGE SCALE GENOMIC DNA]</scope>
    <source>
        <strain evidence="2 3">TWF718</strain>
    </source>
</reference>
<dbReference type="Proteomes" id="UP001313282">
    <property type="component" value="Unassembled WGS sequence"/>
</dbReference>
<feature type="region of interest" description="Disordered" evidence="1">
    <location>
        <begin position="204"/>
        <end position="223"/>
    </location>
</feature>
<comment type="caution">
    <text evidence="2">The sequence shown here is derived from an EMBL/GenBank/DDBJ whole genome shotgun (WGS) entry which is preliminary data.</text>
</comment>
<feature type="compositionally biased region" description="Polar residues" evidence="1">
    <location>
        <begin position="400"/>
        <end position="409"/>
    </location>
</feature>
<name>A0AAN8R8F3_9PEZI</name>
<keyword evidence="3" id="KW-1185">Reference proteome</keyword>
<evidence type="ECO:0000256" key="1">
    <source>
        <dbReference type="SAM" id="MobiDB-lite"/>
    </source>
</evidence>
<evidence type="ECO:0000313" key="2">
    <source>
        <dbReference type="EMBL" id="KAK6331053.1"/>
    </source>
</evidence>
<feature type="compositionally biased region" description="Polar residues" evidence="1">
    <location>
        <begin position="204"/>
        <end position="214"/>
    </location>
</feature>
<feature type="region of interest" description="Disordered" evidence="1">
    <location>
        <begin position="388"/>
        <end position="413"/>
    </location>
</feature>
<proteinExistence type="predicted"/>
<protein>
    <submittedName>
        <fullName evidence="2">Uncharacterized protein</fullName>
    </submittedName>
</protein>
<evidence type="ECO:0000313" key="3">
    <source>
        <dbReference type="Proteomes" id="UP001313282"/>
    </source>
</evidence>
<dbReference type="EMBL" id="JAVHNR010000011">
    <property type="protein sequence ID" value="KAK6331053.1"/>
    <property type="molecule type" value="Genomic_DNA"/>
</dbReference>